<dbReference type="Proteomes" id="UP000281474">
    <property type="component" value="Unassembled WGS sequence"/>
</dbReference>
<proteinExistence type="inferred from homology"/>
<dbReference type="OrthoDB" id="9787654at2"/>
<reference evidence="3 4" key="1">
    <citation type="submission" date="2018-09" db="EMBL/GenBank/DDBJ databases">
        <title>Phylogeny of the Shewanellaceae, and recommendation for two new genera, Pseudoshewanella and Parashewanella.</title>
        <authorList>
            <person name="Wang G."/>
        </authorList>
    </citation>
    <scope>NUCLEOTIDE SEQUENCE [LARGE SCALE GENOMIC DNA]</scope>
    <source>
        <strain evidence="3 4">C51</strain>
    </source>
</reference>
<dbReference type="SUPFAM" id="SSF51556">
    <property type="entry name" value="Metallo-dependent hydrolases"/>
    <property type="match status" value="1"/>
</dbReference>
<evidence type="ECO:0000256" key="1">
    <source>
        <dbReference type="ARBA" id="ARBA00038310"/>
    </source>
</evidence>
<keyword evidence="3" id="KW-0378">Hydrolase</keyword>
<evidence type="ECO:0000313" key="3">
    <source>
        <dbReference type="EMBL" id="RLV61110.1"/>
    </source>
</evidence>
<dbReference type="PANTHER" id="PTHR43569">
    <property type="entry name" value="AMIDOHYDROLASE"/>
    <property type="match status" value="1"/>
</dbReference>
<dbReference type="Gene3D" id="3.20.20.140">
    <property type="entry name" value="Metal-dependent hydrolases"/>
    <property type="match status" value="1"/>
</dbReference>
<comment type="similarity">
    <text evidence="1">Belongs to the metallo-dependent hydrolases superfamily.</text>
</comment>
<dbReference type="InterPro" id="IPR006680">
    <property type="entry name" value="Amidohydro-rel"/>
</dbReference>
<feature type="domain" description="Amidohydrolase-related" evidence="2">
    <location>
        <begin position="3"/>
        <end position="277"/>
    </location>
</feature>
<evidence type="ECO:0000313" key="4">
    <source>
        <dbReference type="Proteomes" id="UP000281474"/>
    </source>
</evidence>
<accession>A0A3L8Q0X8</accession>
<keyword evidence="4" id="KW-1185">Reference proteome</keyword>
<dbReference type="PANTHER" id="PTHR43569:SF2">
    <property type="entry name" value="AMIDOHYDROLASE-RELATED DOMAIN-CONTAINING PROTEIN"/>
    <property type="match status" value="1"/>
</dbReference>
<dbReference type="GO" id="GO:0016787">
    <property type="term" value="F:hydrolase activity"/>
    <property type="evidence" value="ECO:0007669"/>
    <property type="project" value="UniProtKB-KW"/>
</dbReference>
<evidence type="ECO:0000259" key="2">
    <source>
        <dbReference type="Pfam" id="PF04909"/>
    </source>
</evidence>
<dbReference type="EMBL" id="QZEI01000008">
    <property type="protein sequence ID" value="RLV61110.1"/>
    <property type="molecule type" value="Genomic_DNA"/>
</dbReference>
<dbReference type="Pfam" id="PF04909">
    <property type="entry name" value="Amidohydro_2"/>
    <property type="match status" value="1"/>
</dbReference>
<name>A0A3L8Q0X8_9GAMM</name>
<sequence length="281" mass="32272">MRVDSHQHFWKRSRGDYDWLTSDLEPIYRDYMPADLTSMLSQNDIDKTILVQAAPTVEETLFLLDIAEKTPFVAGVVGWIDFEDETAPQQLSKLKANNYFKGVRPMIQDIEDPDWMLNPAFEKVFNELIELDLTFDALVLPQHLDNLHKLLEKYPKLKVVIDHGAKPNITKQEFSAWAANMARIAEETSAYCKLSGLVTEAPKYSEMSLFQPYVDLLCNSFGHERLMWGSDWPVINLSSTSYERWSAMSFSMLKRSGFTAQQIEHVMGANAAKFYQLEGIK</sequence>
<dbReference type="AlphaFoldDB" id="A0A3L8Q0X8"/>
<dbReference type="InterPro" id="IPR052350">
    <property type="entry name" value="Metallo-dep_Lactonases"/>
</dbReference>
<comment type="caution">
    <text evidence="3">The sequence shown here is derived from an EMBL/GenBank/DDBJ whole genome shotgun (WGS) entry which is preliminary data.</text>
</comment>
<protein>
    <submittedName>
        <fullName evidence="3">Amidohydrolase</fullName>
    </submittedName>
</protein>
<gene>
    <name evidence="3" type="ORF">D5018_03585</name>
</gene>
<dbReference type="InterPro" id="IPR032466">
    <property type="entry name" value="Metal_Hydrolase"/>
</dbReference>
<organism evidence="3 4">
    <name type="scientific">Parashewanella curva</name>
    <dbReference type="NCBI Taxonomy" id="2338552"/>
    <lineage>
        <taxon>Bacteria</taxon>
        <taxon>Pseudomonadati</taxon>
        <taxon>Pseudomonadota</taxon>
        <taxon>Gammaproteobacteria</taxon>
        <taxon>Alteromonadales</taxon>
        <taxon>Shewanellaceae</taxon>
        <taxon>Parashewanella</taxon>
    </lineage>
</organism>